<evidence type="ECO:0000256" key="2">
    <source>
        <dbReference type="ARBA" id="ARBA00022803"/>
    </source>
</evidence>
<dbReference type="SMART" id="SM00028">
    <property type="entry name" value="TPR"/>
    <property type="match status" value="3"/>
</dbReference>
<dbReference type="KEGG" id="haby:HLVA_11560"/>
<evidence type="ECO:0008006" key="6">
    <source>
        <dbReference type="Google" id="ProtNLM"/>
    </source>
</evidence>
<keyword evidence="5" id="KW-1185">Reference proteome</keyword>
<evidence type="ECO:0000256" key="3">
    <source>
        <dbReference type="PROSITE-ProRule" id="PRU00339"/>
    </source>
</evidence>
<sequence length="447" mass="53390">MNKIKRIRLFIIFMLLIYSISFSEEKKNVADDIIIENPITVGDRLIIHNQNNEERDWSLIKKPIFSNLQFNLKKTKLNINLDIAGEYKIKSNDDLNNYKIKTVVANPVYDEKNLLEEFENGYKEKKLNLTIKIFEKTKNNFPNNINLKKEAEDIVKLSNEKEEYNILEKYSLFILENFKLSYEDEYYFLKNLYNSSLKIGDINIEGYSLKKLIFFDERYKKELGLYYLNNNIDKKKGIEILEGYYNIFLDKSIAEILGDYYLTIDEKKSIVYYKKSNLYKLSNIYLKNGEINKIKNIIENIPDDEKKDILSEIDNYKKDIKLKEYYKKAKKSLKKYNLSLAKIYYNKILLEVPKEELLKKIYFDLGQLNFLKKDYVASLKYFNKNIILKGEIKAPEELYNIAVIYYEEGNYEKSISEFDKLINLFPNTIWEVKANIYKIKFSNRKEN</sequence>
<proteinExistence type="predicted"/>
<evidence type="ECO:0000313" key="4">
    <source>
        <dbReference type="EMBL" id="BDU50587.1"/>
    </source>
</evidence>
<dbReference type="InterPro" id="IPR019734">
    <property type="entry name" value="TPR_rpt"/>
</dbReference>
<dbReference type="PROSITE" id="PS50293">
    <property type="entry name" value="TPR_REGION"/>
    <property type="match status" value="1"/>
</dbReference>
<dbReference type="RefSeq" id="WP_307903451.1">
    <property type="nucleotide sequence ID" value="NZ_AP027059.1"/>
</dbReference>
<accession>A0AAU9DGM0</accession>
<protein>
    <recommendedName>
        <fullName evidence="6">Tetratricopeptide repeat protein</fullName>
    </recommendedName>
</protein>
<dbReference type="InterPro" id="IPR013105">
    <property type="entry name" value="TPR_2"/>
</dbReference>
<reference evidence="4 5" key="1">
    <citation type="submission" date="2022-11" db="EMBL/GenBank/DDBJ databases">
        <title>Haliovirga abyssi gen. nov., sp. nov., a mesophilic fermentative bacterium isolated from the Iheya North hydrothermal field and the proposal of Haliovirgaceae fam. nov.</title>
        <authorList>
            <person name="Miyazaki U."/>
            <person name="Tame A."/>
            <person name="Miyazaki J."/>
            <person name="Takai K."/>
            <person name="Sawayama S."/>
            <person name="Kitajima M."/>
            <person name="Okamoto A."/>
            <person name="Nakagawa S."/>
        </authorList>
    </citation>
    <scope>NUCLEOTIDE SEQUENCE [LARGE SCALE GENOMIC DNA]</scope>
    <source>
        <strain evidence="4 5">IC12</strain>
    </source>
</reference>
<dbReference type="Pfam" id="PF07719">
    <property type="entry name" value="TPR_2"/>
    <property type="match status" value="1"/>
</dbReference>
<keyword evidence="2 3" id="KW-0802">TPR repeat</keyword>
<dbReference type="AlphaFoldDB" id="A0AAU9DGM0"/>
<dbReference type="SUPFAM" id="SSF48452">
    <property type="entry name" value="TPR-like"/>
    <property type="match status" value="1"/>
</dbReference>
<keyword evidence="1" id="KW-0677">Repeat</keyword>
<dbReference type="EMBL" id="AP027059">
    <property type="protein sequence ID" value="BDU50587.1"/>
    <property type="molecule type" value="Genomic_DNA"/>
</dbReference>
<dbReference type="InterPro" id="IPR011990">
    <property type="entry name" value="TPR-like_helical_dom_sf"/>
</dbReference>
<gene>
    <name evidence="4" type="ORF">HLVA_11560</name>
</gene>
<evidence type="ECO:0000256" key="1">
    <source>
        <dbReference type="ARBA" id="ARBA00022737"/>
    </source>
</evidence>
<evidence type="ECO:0000313" key="5">
    <source>
        <dbReference type="Proteomes" id="UP001321582"/>
    </source>
</evidence>
<name>A0AAU9DGM0_9FUSO</name>
<organism evidence="4 5">
    <name type="scientific">Haliovirga abyssi</name>
    <dbReference type="NCBI Taxonomy" id="2996794"/>
    <lineage>
        <taxon>Bacteria</taxon>
        <taxon>Fusobacteriati</taxon>
        <taxon>Fusobacteriota</taxon>
        <taxon>Fusobacteriia</taxon>
        <taxon>Fusobacteriales</taxon>
        <taxon>Haliovirgaceae</taxon>
        <taxon>Haliovirga</taxon>
    </lineage>
</organism>
<dbReference type="PROSITE" id="PS50005">
    <property type="entry name" value="TPR"/>
    <property type="match status" value="1"/>
</dbReference>
<feature type="repeat" description="TPR" evidence="3">
    <location>
        <begin position="395"/>
        <end position="428"/>
    </location>
</feature>
<dbReference type="Proteomes" id="UP001321582">
    <property type="component" value="Chromosome"/>
</dbReference>
<dbReference type="Gene3D" id="1.25.40.10">
    <property type="entry name" value="Tetratricopeptide repeat domain"/>
    <property type="match status" value="1"/>
</dbReference>